<keyword evidence="1" id="KW-0472">Membrane</keyword>
<keyword evidence="1" id="KW-1133">Transmembrane helix</keyword>
<accession>A0A9D7SRF6</accession>
<reference evidence="2 3" key="1">
    <citation type="submission" date="2020-10" db="EMBL/GenBank/DDBJ databases">
        <title>Connecting structure to function with the recovery of over 1000 high-quality activated sludge metagenome-assembled genomes encoding full-length rRNA genes using long-read sequencing.</title>
        <authorList>
            <person name="Singleton C.M."/>
            <person name="Petriglieri F."/>
            <person name="Kristensen J.M."/>
            <person name="Kirkegaard R.H."/>
            <person name="Michaelsen T.Y."/>
            <person name="Andersen M.H."/>
            <person name="Karst S.M."/>
            <person name="Dueholm M.S."/>
            <person name="Nielsen P.H."/>
            <person name="Albertsen M."/>
        </authorList>
    </citation>
    <scope>NUCLEOTIDE SEQUENCE [LARGE SCALE GENOMIC DNA]</scope>
    <source>
        <strain evidence="2">Ribe_18-Q3-R11-54_MAXAC.273</strain>
    </source>
</reference>
<feature type="transmembrane region" description="Helical" evidence="1">
    <location>
        <begin position="7"/>
        <end position="26"/>
    </location>
</feature>
<sequence length="241" mass="28103">MKIKKRWYILIGFILLMGFMSLPEIFHVNEGESESIGSVRNGKLKNGWLMPYKGVNFRYFSPFSYYILNNGYVNSSVYATLIDAYKTCETTCFGKKFRLMECTGKHGGRMLIHWTHQNGTSVDFMVPVMRGDESGSWINRLGMLHYLLKFNEYGQSSFGHKTVIDFETMARHIIAIDDAAKEHGLRIRKILFNEYMHGELFATPSGKILEERHLNFIPHLNNLINMVHDDHYHIDFEFAER</sequence>
<evidence type="ECO:0000313" key="3">
    <source>
        <dbReference type="Proteomes" id="UP000808337"/>
    </source>
</evidence>
<keyword evidence="1" id="KW-0812">Transmembrane</keyword>
<dbReference type="Gene3D" id="3.30.1380.10">
    <property type="match status" value="1"/>
</dbReference>
<comment type="caution">
    <text evidence="2">The sequence shown here is derived from an EMBL/GenBank/DDBJ whole genome shotgun (WGS) entry which is preliminary data.</text>
</comment>
<dbReference type="Proteomes" id="UP000808337">
    <property type="component" value="Unassembled WGS sequence"/>
</dbReference>
<organism evidence="2 3">
    <name type="scientific">Candidatus Opimibacter skivensis</name>
    <dbReference type="NCBI Taxonomy" id="2982028"/>
    <lineage>
        <taxon>Bacteria</taxon>
        <taxon>Pseudomonadati</taxon>
        <taxon>Bacteroidota</taxon>
        <taxon>Saprospiria</taxon>
        <taxon>Saprospirales</taxon>
        <taxon>Saprospiraceae</taxon>
        <taxon>Candidatus Opimibacter</taxon>
    </lineage>
</organism>
<gene>
    <name evidence="2" type="ORF">IPP15_04670</name>
</gene>
<dbReference type="EMBL" id="JADKGY010000001">
    <property type="protein sequence ID" value="MBK9981708.1"/>
    <property type="molecule type" value="Genomic_DNA"/>
</dbReference>
<evidence type="ECO:0000313" key="2">
    <source>
        <dbReference type="EMBL" id="MBK9981708.1"/>
    </source>
</evidence>
<name>A0A9D7SRF6_9BACT</name>
<proteinExistence type="predicted"/>
<protein>
    <submittedName>
        <fullName evidence="2">Uncharacterized protein</fullName>
    </submittedName>
</protein>
<dbReference type="SUPFAM" id="SSF55166">
    <property type="entry name" value="Hedgehog/DD-peptidase"/>
    <property type="match status" value="1"/>
</dbReference>
<dbReference type="AlphaFoldDB" id="A0A9D7SRF6"/>
<evidence type="ECO:0000256" key="1">
    <source>
        <dbReference type="SAM" id="Phobius"/>
    </source>
</evidence>
<dbReference type="InterPro" id="IPR009045">
    <property type="entry name" value="Zn_M74/Hedgehog-like"/>
</dbReference>